<dbReference type="Gene3D" id="3.20.20.140">
    <property type="entry name" value="Metal-dependent hydrolases"/>
    <property type="match status" value="1"/>
</dbReference>
<reference evidence="2" key="1">
    <citation type="submission" date="2020-07" db="EMBL/GenBank/DDBJ databases">
        <title>Vallitalea pronyensis genome.</title>
        <authorList>
            <person name="Postec A."/>
        </authorList>
    </citation>
    <scope>NUCLEOTIDE SEQUENCE</scope>
    <source>
        <strain evidence="2">FatNI3</strain>
    </source>
</reference>
<dbReference type="PANTHER" id="PTHR42924:SF3">
    <property type="entry name" value="POLYMERASE_HISTIDINOL PHOSPHATASE N-TERMINAL DOMAIN-CONTAINING PROTEIN"/>
    <property type="match status" value="1"/>
</dbReference>
<dbReference type="Pfam" id="PF02811">
    <property type="entry name" value="PHP"/>
    <property type="match status" value="1"/>
</dbReference>
<protein>
    <submittedName>
        <fullName evidence="2">PHP domain-containing protein</fullName>
    </submittedName>
</protein>
<name>A0A8J8SIZ6_9FIRM</name>
<dbReference type="CDD" id="cd07432">
    <property type="entry name" value="PHP_HisPPase"/>
    <property type="match status" value="1"/>
</dbReference>
<dbReference type="KEGG" id="vpy:HZI73_22885"/>
<dbReference type="RefSeq" id="WP_212695658.1">
    <property type="nucleotide sequence ID" value="NZ_CP058649.1"/>
</dbReference>
<dbReference type="InterPro" id="IPR016195">
    <property type="entry name" value="Pol/histidinol_Pase-like"/>
</dbReference>
<organism evidence="2 3">
    <name type="scientific">Vallitalea pronyensis</name>
    <dbReference type="NCBI Taxonomy" id="1348613"/>
    <lineage>
        <taxon>Bacteria</taxon>
        <taxon>Bacillati</taxon>
        <taxon>Bacillota</taxon>
        <taxon>Clostridia</taxon>
        <taxon>Lachnospirales</taxon>
        <taxon>Vallitaleaceae</taxon>
        <taxon>Vallitalea</taxon>
    </lineage>
</organism>
<dbReference type="Proteomes" id="UP000683246">
    <property type="component" value="Chromosome"/>
</dbReference>
<dbReference type="SMART" id="SM00481">
    <property type="entry name" value="POLIIIAc"/>
    <property type="match status" value="1"/>
</dbReference>
<feature type="domain" description="Polymerase/histidinol phosphatase N-terminal" evidence="1">
    <location>
        <begin position="5"/>
        <end position="73"/>
    </location>
</feature>
<keyword evidence="3" id="KW-1185">Reference proteome</keyword>
<sequence length="235" mass="26077">MKLHVDFHIHTVLSPCGEDGMTPNNIVNMALLNELDAIAITDHNSAENVKAVMEVAKSTDLIVIPGIEIETREEIHVLGLFLSLEDVYNVQKKIYASLPTLHNRVSIFGSQKIMNKDDDVVKELEQFLSTAVHLSLNEVIGLIHTHGGIAIPAHIDRPSYSILSNLGMIPEDLQTSVLEVSRFADLATYKKKYKDYTIIQSSDAHELGYIGIARHAIDVEDKSIQSVFKALHTLS</sequence>
<evidence type="ECO:0000313" key="3">
    <source>
        <dbReference type="Proteomes" id="UP000683246"/>
    </source>
</evidence>
<evidence type="ECO:0000313" key="2">
    <source>
        <dbReference type="EMBL" id="QUI24959.1"/>
    </source>
</evidence>
<accession>A0A8J8SIZ6</accession>
<dbReference type="InterPro" id="IPR052018">
    <property type="entry name" value="PHP_domain"/>
</dbReference>
<dbReference type="SUPFAM" id="SSF89550">
    <property type="entry name" value="PHP domain-like"/>
    <property type="match status" value="1"/>
</dbReference>
<dbReference type="AlphaFoldDB" id="A0A8J8SIZ6"/>
<dbReference type="GO" id="GO:0035312">
    <property type="term" value="F:5'-3' DNA exonuclease activity"/>
    <property type="evidence" value="ECO:0007669"/>
    <property type="project" value="TreeGrafter"/>
</dbReference>
<proteinExistence type="predicted"/>
<dbReference type="GO" id="GO:0004534">
    <property type="term" value="F:5'-3' RNA exonuclease activity"/>
    <property type="evidence" value="ECO:0007669"/>
    <property type="project" value="TreeGrafter"/>
</dbReference>
<dbReference type="PANTHER" id="PTHR42924">
    <property type="entry name" value="EXONUCLEASE"/>
    <property type="match status" value="1"/>
</dbReference>
<dbReference type="InterPro" id="IPR003141">
    <property type="entry name" value="Pol/His_phosphatase_N"/>
</dbReference>
<dbReference type="EMBL" id="CP058649">
    <property type="protein sequence ID" value="QUI24959.1"/>
    <property type="molecule type" value="Genomic_DNA"/>
</dbReference>
<dbReference type="InterPro" id="IPR004013">
    <property type="entry name" value="PHP_dom"/>
</dbReference>
<evidence type="ECO:0000259" key="1">
    <source>
        <dbReference type="SMART" id="SM00481"/>
    </source>
</evidence>
<gene>
    <name evidence="2" type="ORF">HZI73_22885</name>
</gene>